<feature type="domain" description="LysR substrate-binding" evidence="1">
    <location>
        <begin position="16"/>
        <end position="108"/>
    </location>
</feature>
<dbReference type="KEGG" id="ncu:F0U83_08650"/>
<accession>A0A5P1RBZ5</accession>
<evidence type="ECO:0000259" key="1">
    <source>
        <dbReference type="Pfam" id="PF03466"/>
    </source>
</evidence>
<reference evidence="2 3" key="1">
    <citation type="journal article" date="2019" name="Biochem. Eng. J.">
        <title>Metabolic engineering of the marine bacteria Neptunomonas concharum for the production of acetoin and meso-2,3-butanediol from acetate.</title>
        <authorList>
            <person name="Li W."/>
            <person name="Pu N."/>
            <person name="Liu C.-X."/>
            <person name="Yuan Q.-P."/>
            <person name="Li Z.-J."/>
        </authorList>
    </citation>
    <scope>NUCLEOTIDE SEQUENCE [LARGE SCALE GENOMIC DNA]</scope>
    <source>
        <strain evidence="2 3">JCM17730</strain>
    </source>
</reference>
<dbReference type="EMBL" id="CP043869">
    <property type="protein sequence ID" value="QEQ96781.1"/>
    <property type="molecule type" value="Genomic_DNA"/>
</dbReference>
<gene>
    <name evidence="2" type="ORF">F0U83_08650</name>
</gene>
<keyword evidence="3" id="KW-1185">Reference proteome</keyword>
<dbReference type="InterPro" id="IPR005119">
    <property type="entry name" value="LysR_subst-bd"/>
</dbReference>
<dbReference type="OrthoDB" id="196624at2"/>
<evidence type="ECO:0000313" key="3">
    <source>
        <dbReference type="Proteomes" id="UP000324760"/>
    </source>
</evidence>
<dbReference type="AlphaFoldDB" id="A0A5P1RBZ5"/>
<evidence type="ECO:0000313" key="2">
    <source>
        <dbReference type="EMBL" id="QEQ96781.1"/>
    </source>
</evidence>
<dbReference type="Proteomes" id="UP000324760">
    <property type="component" value="Chromosome"/>
</dbReference>
<proteinExistence type="predicted"/>
<protein>
    <recommendedName>
        <fullName evidence="1">LysR substrate-binding domain-containing protein</fullName>
    </recommendedName>
</protein>
<organism evidence="2 3">
    <name type="scientific">Neptunomonas concharum</name>
    <dbReference type="NCBI Taxonomy" id="1031538"/>
    <lineage>
        <taxon>Bacteria</taxon>
        <taxon>Pseudomonadati</taxon>
        <taxon>Pseudomonadota</taxon>
        <taxon>Gammaproteobacteria</taxon>
        <taxon>Oceanospirillales</taxon>
        <taxon>Oceanospirillaceae</taxon>
        <taxon>Neptunomonas</taxon>
    </lineage>
</organism>
<dbReference type="SUPFAM" id="SSF53850">
    <property type="entry name" value="Periplasmic binding protein-like II"/>
    <property type="match status" value="1"/>
</dbReference>
<sequence>MPDVPDVKNKNSNEGVFLYEETLHVIMKNTLPNEEKITLDGLRDKIILMVPDSCGLSVITRGLFGTTEKSFLEYGGKANSYHVLADWAYSGLGVALLPKSKIPEYIKDSVILSKNGNYVKVKYEARWSDSSSITQSFLDFSQQYLNNLSNGLAKN</sequence>
<dbReference type="RefSeq" id="WP_138987394.1">
    <property type="nucleotide sequence ID" value="NZ_CP043869.1"/>
</dbReference>
<dbReference type="Pfam" id="PF03466">
    <property type="entry name" value="LysR_substrate"/>
    <property type="match status" value="1"/>
</dbReference>
<name>A0A5P1RBZ5_9GAMM</name>